<evidence type="ECO:0000313" key="2">
    <source>
        <dbReference type="EMBL" id="KAK5998763.1"/>
    </source>
</evidence>
<evidence type="ECO:0000313" key="3">
    <source>
        <dbReference type="Proteomes" id="UP001338125"/>
    </source>
</evidence>
<dbReference type="Pfam" id="PF20183">
    <property type="entry name" value="DUF6546"/>
    <property type="match status" value="1"/>
</dbReference>
<keyword evidence="3" id="KW-1185">Reference proteome</keyword>
<dbReference type="Proteomes" id="UP001338125">
    <property type="component" value="Unassembled WGS sequence"/>
</dbReference>
<name>A0ABR0T2W0_9HYPO</name>
<feature type="domain" description="DUF6546" evidence="1">
    <location>
        <begin position="275"/>
        <end position="476"/>
    </location>
</feature>
<accession>A0ABR0T2W0</accession>
<organism evidence="2 3">
    <name type="scientific">Cladobotryum mycophilum</name>
    <dbReference type="NCBI Taxonomy" id="491253"/>
    <lineage>
        <taxon>Eukaryota</taxon>
        <taxon>Fungi</taxon>
        <taxon>Dikarya</taxon>
        <taxon>Ascomycota</taxon>
        <taxon>Pezizomycotina</taxon>
        <taxon>Sordariomycetes</taxon>
        <taxon>Hypocreomycetidae</taxon>
        <taxon>Hypocreales</taxon>
        <taxon>Hypocreaceae</taxon>
        <taxon>Cladobotryum</taxon>
    </lineage>
</organism>
<protein>
    <recommendedName>
        <fullName evidence="1">DUF6546 domain-containing protein</fullName>
    </recommendedName>
</protein>
<evidence type="ECO:0000259" key="1">
    <source>
        <dbReference type="Pfam" id="PF20183"/>
    </source>
</evidence>
<dbReference type="InterPro" id="IPR046676">
    <property type="entry name" value="DUF6546"/>
</dbReference>
<reference evidence="2 3" key="1">
    <citation type="submission" date="2024-01" db="EMBL/GenBank/DDBJ databases">
        <title>Complete genome of Cladobotryum mycophilum ATHUM6906.</title>
        <authorList>
            <person name="Christinaki A.C."/>
            <person name="Myridakis A.I."/>
            <person name="Kouvelis V.N."/>
        </authorList>
    </citation>
    <scope>NUCLEOTIDE SEQUENCE [LARGE SCALE GENOMIC DNA]</scope>
    <source>
        <strain evidence="2 3">ATHUM6906</strain>
    </source>
</reference>
<dbReference type="EMBL" id="JAVFKD010000001">
    <property type="protein sequence ID" value="KAK5998763.1"/>
    <property type="molecule type" value="Genomic_DNA"/>
</dbReference>
<proteinExistence type="predicted"/>
<comment type="caution">
    <text evidence="2">The sequence shown here is derived from an EMBL/GenBank/DDBJ whole genome shotgun (WGS) entry which is preliminary data.</text>
</comment>
<gene>
    <name evidence="2" type="ORF">PT974_01145</name>
</gene>
<sequence length="489" mass="55959">MILRSSTGPRAWTWNYMPLEVRLMILEAIAYQKNPGWASLASVCREWQAVLEKANFHKLKLRVPCLDDFESMVPPHKRGLVSHLWLDIELPRYTSACCSKKVSPPVKNSSFVSDAIWELFSILSTWKPANNLTLELNVLSPSDSEHWFKNSYFSSDHVEDDEDTINSARETGIPLHDPQHGWVHGQQVTAPPRSAMQRLSRPIHLTFREMLPQVDAVTCLLIRRQLRRCISPFGFGLLLSKFDRLEHISYEPWAPYEKIDTEFHQGGLAFTIRNNLPQTLNRLVVFEDAHEFYHALPQRATPVPSSNLIDHGLGIGAAFASKSRGLQHLAVSFIITAEEFFRRCRSTWSWPHLQSLAFTSQLLQDDWGKRDDIETLLCRAGVFVQQMPKLHTFVIWNGGKANACAFIYRVDGDGASITWRGTWRLEMSPDIVNSWRQANSTRSSFELQIKQERIQAVIASHGDAIYHLELPCEVIHPASLWQIRREVGS</sequence>